<reference evidence="3" key="1">
    <citation type="journal article" date="2023" name="G3 (Bethesda)">
        <title>Whole genome assembly and annotation of the endangered Caribbean coral Acropora cervicornis.</title>
        <authorList>
            <person name="Selwyn J.D."/>
            <person name="Vollmer S.V."/>
        </authorList>
    </citation>
    <scope>NUCLEOTIDE SEQUENCE</scope>
    <source>
        <strain evidence="3">K2</strain>
    </source>
</reference>
<accession>A0AAD9QIH3</accession>
<dbReference type="InterPro" id="IPR046815">
    <property type="entry name" value="P2RX7_C"/>
</dbReference>
<dbReference type="PANTHER" id="PTHR36981:SF3">
    <property type="entry name" value="UBIQUITIN-LIKE PROTEASE FAMILY PROFILE DOMAIN-CONTAINING PROTEIN"/>
    <property type="match status" value="1"/>
</dbReference>
<feature type="compositionally biased region" description="Acidic residues" evidence="1">
    <location>
        <begin position="11"/>
        <end position="21"/>
    </location>
</feature>
<evidence type="ECO:0000256" key="1">
    <source>
        <dbReference type="SAM" id="MobiDB-lite"/>
    </source>
</evidence>
<proteinExistence type="predicted"/>
<dbReference type="Proteomes" id="UP001249851">
    <property type="component" value="Unassembled WGS sequence"/>
</dbReference>
<evidence type="ECO:0000259" key="2">
    <source>
        <dbReference type="Pfam" id="PF20478"/>
    </source>
</evidence>
<dbReference type="EMBL" id="JARQWQ010000031">
    <property type="protein sequence ID" value="KAK2561956.1"/>
    <property type="molecule type" value="Genomic_DNA"/>
</dbReference>
<dbReference type="AlphaFoldDB" id="A0AAD9QIH3"/>
<sequence length="166" mass="18909">MDHVNSLLLMEPEDESNDSDQELNVADNDDALPLNVPSASAQPIDHDPVPEWCKCSCCCTMPQDIENKCCGQRNCVSQTRRFRKLCLDAEHLLLCAKNTADIRNDRQDSSTRTFRKAAYRNYILDTHGYLGKIISFLLVKIVKIYSSFSQGAHGMEEAHFLQLWEQ</sequence>
<evidence type="ECO:0000313" key="3">
    <source>
        <dbReference type="EMBL" id="KAK2561956.1"/>
    </source>
</evidence>
<keyword evidence="4" id="KW-1185">Reference proteome</keyword>
<reference evidence="3" key="2">
    <citation type="journal article" date="2023" name="Science">
        <title>Genomic signatures of disease resistance in endangered staghorn corals.</title>
        <authorList>
            <person name="Vollmer S.V."/>
            <person name="Selwyn J.D."/>
            <person name="Despard B.A."/>
            <person name="Roesel C.L."/>
        </authorList>
    </citation>
    <scope>NUCLEOTIDE SEQUENCE</scope>
    <source>
        <strain evidence="3">K2</strain>
    </source>
</reference>
<feature type="domain" description="P2X purinoreceptor 7 intracellular" evidence="2">
    <location>
        <begin position="20"/>
        <end position="123"/>
    </location>
</feature>
<dbReference type="Pfam" id="PF20478">
    <property type="entry name" value="P2RX7_C"/>
    <property type="match status" value="1"/>
</dbReference>
<feature type="region of interest" description="Disordered" evidence="1">
    <location>
        <begin position="11"/>
        <end position="42"/>
    </location>
</feature>
<comment type="caution">
    <text evidence="3">The sequence shown here is derived from an EMBL/GenBank/DDBJ whole genome shotgun (WGS) entry which is preliminary data.</text>
</comment>
<organism evidence="3 4">
    <name type="scientific">Acropora cervicornis</name>
    <name type="common">Staghorn coral</name>
    <dbReference type="NCBI Taxonomy" id="6130"/>
    <lineage>
        <taxon>Eukaryota</taxon>
        <taxon>Metazoa</taxon>
        <taxon>Cnidaria</taxon>
        <taxon>Anthozoa</taxon>
        <taxon>Hexacorallia</taxon>
        <taxon>Scleractinia</taxon>
        <taxon>Astrocoeniina</taxon>
        <taxon>Acroporidae</taxon>
        <taxon>Acropora</taxon>
    </lineage>
</organism>
<name>A0AAD9QIH3_ACRCE</name>
<gene>
    <name evidence="3" type="ORF">P5673_015383</name>
</gene>
<protein>
    <recommendedName>
        <fullName evidence="2">P2X purinoreceptor 7 intracellular domain-containing protein</fullName>
    </recommendedName>
</protein>
<dbReference type="PANTHER" id="PTHR36981">
    <property type="entry name" value="ZGC:195170"/>
    <property type="match status" value="1"/>
</dbReference>
<evidence type="ECO:0000313" key="4">
    <source>
        <dbReference type="Proteomes" id="UP001249851"/>
    </source>
</evidence>